<dbReference type="InterPro" id="IPR054080">
    <property type="entry name" value="TPR1-like_2nd"/>
</dbReference>
<dbReference type="SMART" id="SM00668">
    <property type="entry name" value="CTLH"/>
    <property type="match status" value="2"/>
</dbReference>
<dbReference type="InterPro" id="IPR006595">
    <property type="entry name" value="CTLH_C"/>
</dbReference>
<proteinExistence type="predicted"/>
<dbReference type="EMBL" id="JAEACU010000006">
    <property type="protein sequence ID" value="KAH7524609.1"/>
    <property type="molecule type" value="Genomic_DNA"/>
</dbReference>
<evidence type="ECO:0000256" key="1">
    <source>
        <dbReference type="ARBA" id="ARBA00022574"/>
    </source>
</evidence>
<dbReference type="GO" id="GO:0006355">
    <property type="term" value="P:regulation of DNA-templated transcription"/>
    <property type="evidence" value="ECO:0007669"/>
    <property type="project" value="InterPro"/>
</dbReference>
<accession>A0A978V9M4</accession>
<feature type="repeat" description="WD" evidence="3">
    <location>
        <begin position="508"/>
        <end position="542"/>
    </location>
</feature>
<dbReference type="PROSITE" id="PS50897">
    <property type="entry name" value="CTLH"/>
    <property type="match status" value="2"/>
</dbReference>
<evidence type="ECO:0000256" key="3">
    <source>
        <dbReference type="PROSITE-ProRule" id="PRU00221"/>
    </source>
</evidence>
<dbReference type="SMART" id="SM00320">
    <property type="entry name" value="WD40"/>
    <property type="match status" value="3"/>
</dbReference>
<dbReference type="InterPro" id="IPR001680">
    <property type="entry name" value="WD40_rpt"/>
</dbReference>
<dbReference type="PROSITE" id="PS00678">
    <property type="entry name" value="WD_REPEATS_1"/>
    <property type="match status" value="1"/>
</dbReference>
<keyword evidence="2" id="KW-0677">Repeat</keyword>
<name>A0A978V9M4_ZIZJJ</name>
<dbReference type="AlphaFoldDB" id="A0A978V9M4"/>
<organism evidence="5 6">
    <name type="scientific">Ziziphus jujuba var. spinosa</name>
    <dbReference type="NCBI Taxonomy" id="714518"/>
    <lineage>
        <taxon>Eukaryota</taxon>
        <taxon>Viridiplantae</taxon>
        <taxon>Streptophyta</taxon>
        <taxon>Embryophyta</taxon>
        <taxon>Tracheophyta</taxon>
        <taxon>Spermatophyta</taxon>
        <taxon>Magnoliopsida</taxon>
        <taxon>eudicotyledons</taxon>
        <taxon>Gunneridae</taxon>
        <taxon>Pentapetalae</taxon>
        <taxon>rosids</taxon>
        <taxon>fabids</taxon>
        <taxon>Rosales</taxon>
        <taxon>Rhamnaceae</taxon>
        <taxon>Paliureae</taxon>
        <taxon>Ziziphus</taxon>
    </lineage>
</organism>
<protein>
    <recommendedName>
        <fullName evidence="4">CTLH domain-containing protein</fullName>
    </recommendedName>
</protein>
<dbReference type="SMART" id="SM00667">
    <property type="entry name" value="LisH"/>
    <property type="match status" value="1"/>
</dbReference>
<feature type="domain" description="CTLH" evidence="4">
    <location>
        <begin position="48"/>
        <end position="105"/>
    </location>
</feature>
<evidence type="ECO:0000313" key="6">
    <source>
        <dbReference type="Proteomes" id="UP000813462"/>
    </source>
</evidence>
<dbReference type="PROSITE" id="PS50082">
    <property type="entry name" value="WD_REPEATS_2"/>
    <property type="match status" value="1"/>
</dbReference>
<dbReference type="InterPro" id="IPR006594">
    <property type="entry name" value="LisH"/>
</dbReference>
<dbReference type="PROSITE" id="PS50294">
    <property type="entry name" value="WD_REPEATS_REGION"/>
    <property type="match status" value="1"/>
</dbReference>
<dbReference type="InterPro" id="IPR036322">
    <property type="entry name" value="WD40_repeat_dom_sf"/>
</dbReference>
<keyword evidence="1 3" id="KW-0853">WD repeat</keyword>
<sequence length="688" mass="79564">MHLTEVDVLMVSEMYNPNQELIFSVLKFFNEKGYKETAHMFERESKCYFNRRYFEEMVLSANWDEAEKYLSDFTQIDDNQHSTKTYFLIRRNKFLEALDRNDRAKALEIFKKDLKTFSDRSVDLYKEVVQLMTLDDIWKHDSLSKYGNLGNASRNTVLQLNWMIEMNPLFIGKLEFPSIVSQSLQCLFNQRVESGYCFDMKYFEEMMLSGNWDEVEKYISGFTKIGDNSYSNDIFLLIRKCKFLEALDRKDHVKATEILVNDLVMFKPINGDFFKQMAQLLKLDDIWKHKSVLEFEDFESLRRNTALQLKNIIEANPLFNSKLKSPSIKSQSDLDDAESSKISKTERKDTYLNNAVGIKWQCMRLSYTEGYDISALTYTNEGDAVLLLLTNAHILWKWPGQVNAIDRPWICQPKDAFTMKNEYGGINHEVVDPYFALSTNDSYLYSASGGKVSVFNMKTLEKEDSIMPPPPAATCIAIDPDSNKVAIGMRNSTIKIYNRLSKEIEAELVGHTGRVTGLAFSKALNILVSSGADAKIFTWNVNRWKKRLKTLLLLRPTLYIDIWFHQDQRHFLLVHKYRLAIYRAYTLKCELKWTPSIRIPISFAKFSCDGQVYASFCNGDIIIFDGSTLGPLYVILGEVYMEKNRSFGHTPVIAAHPKKPYQFAVGLSNGDCYVIEKEETAFDPLKMS</sequence>
<dbReference type="PROSITE" id="PS50896">
    <property type="entry name" value="LISH"/>
    <property type="match status" value="1"/>
</dbReference>
<evidence type="ECO:0000259" key="4">
    <source>
        <dbReference type="PROSITE" id="PS50897"/>
    </source>
</evidence>
<dbReference type="SUPFAM" id="SSF50978">
    <property type="entry name" value="WD40 repeat-like"/>
    <property type="match status" value="1"/>
</dbReference>
<dbReference type="Pfam" id="PF00400">
    <property type="entry name" value="WD40"/>
    <property type="match status" value="1"/>
</dbReference>
<dbReference type="InterPro" id="IPR015943">
    <property type="entry name" value="WD40/YVTN_repeat-like_dom_sf"/>
</dbReference>
<dbReference type="Pfam" id="PF21889">
    <property type="entry name" value="TPR1-like_2nd"/>
    <property type="match status" value="2"/>
</dbReference>
<evidence type="ECO:0000256" key="2">
    <source>
        <dbReference type="ARBA" id="ARBA00022737"/>
    </source>
</evidence>
<dbReference type="PANTHER" id="PTHR44083:SF30">
    <property type="entry name" value="TOPLESS-LIKE PROTEIN"/>
    <property type="match status" value="1"/>
</dbReference>
<comment type="caution">
    <text evidence="5">The sequence shown here is derived from an EMBL/GenBank/DDBJ whole genome shotgun (WGS) entry which is preliminary data.</text>
</comment>
<gene>
    <name evidence="5" type="ORF">FEM48_Zijuj06G0137500</name>
</gene>
<evidence type="ECO:0000313" key="5">
    <source>
        <dbReference type="EMBL" id="KAH7524609.1"/>
    </source>
</evidence>
<dbReference type="InterPro" id="IPR019775">
    <property type="entry name" value="WD40_repeat_CS"/>
</dbReference>
<dbReference type="InterPro" id="IPR027728">
    <property type="entry name" value="Topless_fam"/>
</dbReference>
<dbReference type="Proteomes" id="UP000813462">
    <property type="component" value="Unassembled WGS sequence"/>
</dbReference>
<feature type="domain" description="CTLH" evidence="4">
    <location>
        <begin position="196"/>
        <end position="254"/>
    </location>
</feature>
<reference evidence="5" key="1">
    <citation type="journal article" date="2021" name="Front. Plant Sci.">
        <title>Chromosome-Scale Genome Assembly for Chinese Sour Jujube and Insights Into Its Genome Evolution and Domestication Signature.</title>
        <authorList>
            <person name="Shen L.-Y."/>
            <person name="Luo H."/>
            <person name="Wang X.-L."/>
            <person name="Wang X.-M."/>
            <person name="Qiu X.-J."/>
            <person name="Liu H."/>
            <person name="Zhou S.-S."/>
            <person name="Jia K.-H."/>
            <person name="Nie S."/>
            <person name="Bao Y.-T."/>
            <person name="Zhang R.-G."/>
            <person name="Yun Q.-Z."/>
            <person name="Chai Y.-H."/>
            <person name="Lu J.-Y."/>
            <person name="Li Y."/>
            <person name="Zhao S.-W."/>
            <person name="Mao J.-F."/>
            <person name="Jia S.-G."/>
            <person name="Mao Y.-M."/>
        </authorList>
    </citation>
    <scope>NUCLEOTIDE SEQUENCE</scope>
    <source>
        <strain evidence="5">AT0</strain>
        <tissue evidence="5">Leaf</tissue>
    </source>
</reference>
<dbReference type="PANTHER" id="PTHR44083">
    <property type="entry name" value="TOPLESS-RELATED PROTEIN 1-RELATED"/>
    <property type="match status" value="1"/>
</dbReference>
<dbReference type="Gene3D" id="2.130.10.10">
    <property type="entry name" value="YVTN repeat-like/Quinoprotein amine dehydrogenase"/>
    <property type="match status" value="1"/>
</dbReference>